<keyword evidence="3" id="KW-1185">Reference proteome</keyword>
<dbReference type="GO" id="GO:0030149">
    <property type="term" value="P:sphingolipid catabolic process"/>
    <property type="evidence" value="ECO:0007669"/>
    <property type="project" value="TreeGrafter"/>
</dbReference>
<dbReference type="Gene3D" id="1.25.40.20">
    <property type="entry name" value="Ankyrin repeat-containing domain"/>
    <property type="match status" value="1"/>
</dbReference>
<feature type="compositionally biased region" description="Basic and acidic residues" evidence="1">
    <location>
        <begin position="1"/>
        <end position="17"/>
    </location>
</feature>
<dbReference type="GO" id="GO:0046513">
    <property type="term" value="P:ceramide biosynthetic process"/>
    <property type="evidence" value="ECO:0007669"/>
    <property type="project" value="TreeGrafter"/>
</dbReference>
<evidence type="ECO:0008006" key="4">
    <source>
        <dbReference type="Google" id="ProtNLM"/>
    </source>
</evidence>
<dbReference type="SUPFAM" id="SSF48403">
    <property type="entry name" value="Ankyrin repeat"/>
    <property type="match status" value="1"/>
</dbReference>
<dbReference type="AlphaFoldDB" id="A0A835Y2P9"/>
<organism evidence="2 3">
    <name type="scientific">Edaphochlamys debaryana</name>
    <dbReference type="NCBI Taxonomy" id="47281"/>
    <lineage>
        <taxon>Eukaryota</taxon>
        <taxon>Viridiplantae</taxon>
        <taxon>Chlorophyta</taxon>
        <taxon>core chlorophytes</taxon>
        <taxon>Chlorophyceae</taxon>
        <taxon>CS clade</taxon>
        <taxon>Chlamydomonadales</taxon>
        <taxon>Chlamydomonadales incertae sedis</taxon>
        <taxon>Edaphochlamys</taxon>
    </lineage>
</organism>
<evidence type="ECO:0000313" key="2">
    <source>
        <dbReference type="EMBL" id="KAG2494107.1"/>
    </source>
</evidence>
<dbReference type="PANTHER" id="PTHR12393">
    <property type="entry name" value="SPHINGOMYELIN PHOSPHODIESTERASE RELATED"/>
    <property type="match status" value="1"/>
</dbReference>
<dbReference type="InterPro" id="IPR036770">
    <property type="entry name" value="Ankyrin_rpt-contain_sf"/>
</dbReference>
<reference evidence="2" key="1">
    <citation type="journal article" date="2020" name="bioRxiv">
        <title>Comparative genomics of Chlamydomonas.</title>
        <authorList>
            <person name="Craig R.J."/>
            <person name="Hasan A.R."/>
            <person name="Ness R.W."/>
            <person name="Keightley P.D."/>
        </authorList>
    </citation>
    <scope>NUCLEOTIDE SEQUENCE</scope>
    <source>
        <strain evidence="2">CCAP 11/70</strain>
    </source>
</reference>
<dbReference type="GO" id="GO:0071944">
    <property type="term" value="C:cell periphery"/>
    <property type="evidence" value="ECO:0007669"/>
    <property type="project" value="TreeGrafter"/>
</dbReference>
<evidence type="ECO:0000256" key="1">
    <source>
        <dbReference type="SAM" id="MobiDB-lite"/>
    </source>
</evidence>
<comment type="caution">
    <text evidence="2">The sequence shown here is derived from an EMBL/GenBank/DDBJ whole genome shotgun (WGS) entry which is preliminary data.</text>
</comment>
<accession>A0A835Y2P9</accession>
<dbReference type="GO" id="GO:0016020">
    <property type="term" value="C:membrane"/>
    <property type="evidence" value="ECO:0007669"/>
    <property type="project" value="TreeGrafter"/>
</dbReference>
<dbReference type="PANTHER" id="PTHR12393:SF6">
    <property type="entry name" value="SPHINGOMYELIN PHOSPHODIESTERASE 2"/>
    <property type="match status" value="1"/>
</dbReference>
<evidence type="ECO:0000313" key="3">
    <source>
        <dbReference type="Proteomes" id="UP000612055"/>
    </source>
</evidence>
<dbReference type="GO" id="GO:0004620">
    <property type="term" value="F:phospholipase activity"/>
    <property type="evidence" value="ECO:0007669"/>
    <property type="project" value="TreeGrafter"/>
</dbReference>
<dbReference type="OrthoDB" id="75611at2759"/>
<dbReference type="Proteomes" id="UP000612055">
    <property type="component" value="Unassembled WGS sequence"/>
</dbReference>
<dbReference type="EMBL" id="JAEHOE010000033">
    <property type="protein sequence ID" value="KAG2494107.1"/>
    <property type="molecule type" value="Genomic_DNA"/>
</dbReference>
<feature type="region of interest" description="Disordered" evidence="1">
    <location>
        <begin position="1"/>
        <end position="20"/>
    </location>
</feature>
<gene>
    <name evidence="2" type="ORF">HYH03_007746</name>
</gene>
<proteinExistence type="predicted"/>
<name>A0A835Y2P9_9CHLO</name>
<dbReference type="GO" id="GO:0005783">
    <property type="term" value="C:endoplasmic reticulum"/>
    <property type="evidence" value="ECO:0007669"/>
    <property type="project" value="TreeGrafter"/>
</dbReference>
<sequence>MCPPERTKVPEKAEDNSAKSSSILLPAVLERIAEHLTPNELACARSVNKEMAAHFREHTTLRLSQPLPHWAFRQHWSAPGACKHLTREQRDKLISLTAASDDVPNLEVALAAAGLSPAQCHAEAAAAAGAARTCRCLAIIESAVMAARTGHLSLAKYILRFTDTRDIDGVSARLFTGALEGCDLASVKDLYENLGGMKIWDEDLDELLAEWMLAQGVDLEADACSRDWHHAILSSRSLPTAAVLERFDWLKRRNVGPLPQGEHWAEAVRQGNSEALAWLLAEGAWPEDEGDLCNCSHMAAKKGHINVLEMLERAGRELNFFVVAKGAAIGGRIDVLEWIAEKLGWRRNPADLQPIYVGEAAAGGSTEAVRWLRELGCEWPRKDCTYDAWSSAVRSGCEAALEGLAELGAPLPHHGAPYATAVACREWGFLRTLHRLGVPQGPHHMGLFRQAAAGGAPLATLQWLMAQGPEAEGDGGAEAAYWQAVEAVAQEQEARVDADVRAWAAQQREKWQRARWRNLGRRR</sequence>
<protein>
    <recommendedName>
        <fullName evidence="4">Ankyrin repeat domain-containing protein</fullName>
    </recommendedName>
</protein>